<name>A0ACC1NYU5_9HYPO</name>
<gene>
    <name evidence="1" type="ORF">NQ176_g671</name>
</gene>
<proteinExistence type="predicted"/>
<protein>
    <submittedName>
        <fullName evidence="1">Uncharacterized protein</fullName>
    </submittedName>
</protein>
<comment type="caution">
    <text evidence="1">The sequence shown here is derived from an EMBL/GenBank/DDBJ whole genome shotgun (WGS) entry which is preliminary data.</text>
</comment>
<accession>A0ACC1NYU5</accession>
<reference evidence="1" key="1">
    <citation type="submission" date="2022-08" db="EMBL/GenBank/DDBJ databases">
        <title>Genome Sequence of Lecanicillium fungicola.</title>
        <authorList>
            <person name="Buettner E."/>
        </authorList>
    </citation>
    <scope>NUCLEOTIDE SEQUENCE</scope>
    <source>
        <strain evidence="1">Babe33</strain>
    </source>
</reference>
<evidence type="ECO:0000313" key="2">
    <source>
        <dbReference type="Proteomes" id="UP001143910"/>
    </source>
</evidence>
<keyword evidence="2" id="KW-1185">Reference proteome</keyword>
<sequence>MSIPAENPAAYAPAQTALLLLDYHNLLVDMIQPQDTKEKLCGHVQKLVQTARASGSPIVHALVSFAEEPLARSKLRSYFEKNYKPLLASSPQSCLELEVLTDCPASESHEIIVTKTPGCISALKTPKLLKFLKEEHGVESLIICGLITSGAVLSTARESADLGFATTVVKDGCWDLSTEAHDVVLGEVLPMTAWVVNTEAAVKLLNGKSKAL</sequence>
<evidence type="ECO:0000313" key="1">
    <source>
        <dbReference type="EMBL" id="KAJ2983478.1"/>
    </source>
</evidence>
<dbReference type="Proteomes" id="UP001143910">
    <property type="component" value="Unassembled WGS sequence"/>
</dbReference>
<organism evidence="1 2">
    <name type="scientific">Zarea fungicola</name>
    <dbReference type="NCBI Taxonomy" id="93591"/>
    <lineage>
        <taxon>Eukaryota</taxon>
        <taxon>Fungi</taxon>
        <taxon>Dikarya</taxon>
        <taxon>Ascomycota</taxon>
        <taxon>Pezizomycotina</taxon>
        <taxon>Sordariomycetes</taxon>
        <taxon>Hypocreomycetidae</taxon>
        <taxon>Hypocreales</taxon>
        <taxon>Cordycipitaceae</taxon>
        <taxon>Zarea</taxon>
    </lineage>
</organism>
<dbReference type="EMBL" id="JANJQO010000028">
    <property type="protein sequence ID" value="KAJ2983478.1"/>
    <property type="molecule type" value="Genomic_DNA"/>
</dbReference>